<name>A0ABR5HPH6_9BURK</name>
<keyword evidence="4 9" id="KW-0812">Transmembrane</keyword>
<proteinExistence type="predicted"/>
<evidence type="ECO:0000256" key="3">
    <source>
        <dbReference type="ARBA" id="ARBA00022679"/>
    </source>
</evidence>
<keyword evidence="5" id="KW-0548">Nucleotidyltransferase</keyword>
<dbReference type="NCBIfam" id="TIGR03476">
    <property type="entry name" value="HpnL"/>
    <property type="match status" value="1"/>
</dbReference>
<reference evidence="11 12" key="1">
    <citation type="submission" date="2015-06" db="EMBL/GenBank/DDBJ databases">
        <title>Comparative genomics of Burkholderia leaf nodule symbionts.</title>
        <authorList>
            <person name="Carlier A."/>
            <person name="Eberl L."/>
            <person name="Pinto-Carbo M."/>
        </authorList>
    </citation>
    <scope>NUCLEOTIDE SEQUENCE [LARGE SCALE GENOMIC DNA]</scope>
    <source>
        <strain evidence="11 12">UZHbot3</strain>
    </source>
</reference>
<sequence>MPAGQIGGPMLMVRNLAQRGMRSRDAAAVITISTTMQTVAQLIFALIGVVLLTGYATGGCSSSTLTIAVLGVIGVIGLMIFGFYYAQRRGLFGRAMHFASGIAAKFSAKRDWSSLVTRAEAVDAAVHDLYRERGKVAAGFSLSLLGWIVGTGEVWLALYLLGHPVGWTETLLLESLGQAIRGAAFAIPGSLGVQEGGYLLLARLVGLSPETALALSLAKRARELLLGVPGIVYLHFVKKAGSTADSRVCRTSTDFLEGTITMRAIILAAGMGLRLVQPEGQQKPKCLLRFGDASLLERHLNYLKGASVDEVVFVTGFKSEQIEAELASIDWKPKCKIVVNEEFTLGSVLSVHTARDAMTRGGDVLLMDADVLYDERIFDPLVAGSSVNRLLIDRDFEAGDEPVKLCVENGVPVELRKQVAAGLKYDTVGESVGFFRFDHATATRLAEICADYVASGRAKMPHEEAVRDLLLENMQNPSHVFDFADVTGAPWIEIDFQNDVKRAADAVLPQLQALRQFAG</sequence>
<dbReference type="InterPro" id="IPR022791">
    <property type="entry name" value="L-PG_synthase/AglD"/>
</dbReference>
<evidence type="ECO:0000256" key="9">
    <source>
        <dbReference type="SAM" id="Phobius"/>
    </source>
</evidence>
<keyword evidence="8 9" id="KW-0472">Membrane</keyword>
<evidence type="ECO:0000313" key="12">
    <source>
        <dbReference type="Proteomes" id="UP000242951"/>
    </source>
</evidence>
<evidence type="ECO:0000256" key="4">
    <source>
        <dbReference type="ARBA" id="ARBA00022692"/>
    </source>
</evidence>
<keyword evidence="6" id="KW-0460">Magnesium</keyword>
<protein>
    <submittedName>
        <fullName evidence="11">Choline permease LicB</fullName>
    </submittedName>
</protein>
<dbReference type="PANTHER" id="PTHR43584">
    <property type="entry name" value="NUCLEOTIDYL TRANSFERASE"/>
    <property type="match status" value="1"/>
</dbReference>
<keyword evidence="3" id="KW-0808">Transferase</keyword>
<dbReference type="SUPFAM" id="SSF53448">
    <property type="entry name" value="Nucleotide-diphospho-sugar transferases"/>
    <property type="match status" value="1"/>
</dbReference>
<evidence type="ECO:0000259" key="10">
    <source>
        <dbReference type="Pfam" id="PF12804"/>
    </source>
</evidence>
<evidence type="ECO:0000256" key="5">
    <source>
        <dbReference type="ARBA" id="ARBA00022695"/>
    </source>
</evidence>
<accession>A0ABR5HPH6</accession>
<organism evidence="11 12">
    <name type="scientific">Candidatus Burkholderia pumila</name>
    <dbReference type="NCBI Taxonomy" id="1090375"/>
    <lineage>
        <taxon>Bacteria</taxon>
        <taxon>Pseudomonadati</taxon>
        <taxon>Pseudomonadota</taxon>
        <taxon>Betaproteobacteria</taxon>
        <taxon>Burkholderiales</taxon>
        <taxon>Burkholderiaceae</taxon>
        <taxon>Burkholderia</taxon>
    </lineage>
</organism>
<feature type="transmembrane region" description="Helical" evidence="9">
    <location>
        <begin position="26"/>
        <end position="52"/>
    </location>
</feature>
<dbReference type="EMBL" id="LELG01000002">
    <property type="protein sequence ID" value="KMQ81285.1"/>
    <property type="molecule type" value="Genomic_DNA"/>
</dbReference>
<dbReference type="CDD" id="cd02523">
    <property type="entry name" value="PC_cytidylyltransferase"/>
    <property type="match status" value="1"/>
</dbReference>
<keyword evidence="2" id="KW-1003">Cell membrane</keyword>
<feature type="transmembrane region" description="Helical" evidence="9">
    <location>
        <begin position="64"/>
        <end position="86"/>
    </location>
</feature>
<evidence type="ECO:0000256" key="8">
    <source>
        <dbReference type="ARBA" id="ARBA00023136"/>
    </source>
</evidence>
<dbReference type="InterPro" id="IPR025877">
    <property type="entry name" value="MobA-like_NTP_Trfase"/>
</dbReference>
<comment type="subcellular location">
    <subcellularLocation>
        <location evidence="1">Cell membrane</location>
        <topology evidence="1">Multi-pass membrane protein</topology>
    </subcellularLocation>
</comment>
<dbReference type="Gene3D" id="3.90.550.10">
    <property type="entry name" value="Spore Coat Polysaccharide Biosynthesis Protein SpsA, Chain A"/>
    <property type="match status" value="1"/>
</dbReference>
<evidence type="ECO:0000256" key="7">
    <source>
        <dbReference type="ARBA" id="ARBA00022989"/>
    </source>
</evidence>
<dbReference type="InterPro" id="IPR050065">
    <property type="entry name" value="GlmU-like"/>
</dbReference>
<evidence type="ECO:0000256" key="1">
    <source>
        <dbReference type="ARBA" id="ARBA00004651"/>
    </source>
</evidence>
<evidence type="ECO:0000256" key="2">
    <source>
        <dbReference type="ARBA" id="ARBA00022475"/>
    </source>
</evidence>
<evidence type="ECO:0000256" key="6">
    <source>
        <dbReference type="ARBA" id="ARBA00022842"/>
    </source>
</evidence>
<evidence type="ECO:0000313" key="11">
    <source>
        <dbReference type="EMBL" id="KMQ81285.1"/>
    </source>
</evidence>
<keyword evidence="12" id="KW-1185">Reference proteome</keyword>
<dbReference type="Pfam" id="PF12804">
    <property type="entry name" value="NTP_transf_3"/>
    <property type="match status" value="1"/>
</dbReference>
<dbReference type="InterPro" id="IPR029044">
    <property type="entry name" value="Nucleotide-diphossugar_trans"/>
</dbReference>
<feature type="transmembrane region" description="Helical" evidence="9">
    <location>
        <begin position="136"/>
        <end position="161"/>
    </location>
</feature>
<dbReference type="Proteomes" id="UP000242951">
    <property type="component" value="Unassembled WGS sequence"/>
</dbReference>
<keyword evidence="7 9" id="KW-1133">Transmembrane helix</keyword>
<comment type="caution">
    <text evidence="11">The sequence shown here is derived from an EMBL/GenBank/DDBJ whole genome shotgun (WGS) entry which is preliminary data.</text>
</comment>
<gene>
    <name evidence="11" type="ORF">BPMI_02072c</name>
</gene>
<feature type="domain" description="MobA-like NTP transferase" evidence="10">
    <location>
        <begin position="264"/>
        <end position="383"/>
    </location>
</feature>
<dbReference type="Pfam" id="PF03706">
    <property type="entry name" value="LPG_synthase_TM"/>
    <property type="match status" value="1"/>
</dbReference>
<dbReference type="PANTHER" id="PTHR43584:SF8">
    <property type="entry name" value="N-ACETYLMURAMATE ALPHA-1-PHOSPHATE URIDYLYLTRANSFERASE"/>
    <property type="match status" value="1"/>
</dbReference>